<evidence type="ECO:0000313" key="5">
    <source>
        <dbReference type="Proteomes" id="UP000245086"/>
    </source>
</evidence>
<keyword evidence="2" id="KW-1133">Transmembrane helix</keyword>
<dbReference type="Pfam" id="PF20072">
    <property type="entry name" value="DUF6468"/>
    <property type="match status" value="1"/>
</dbReference>
<feature type="region of interest" description="Disordered" evidence="1">
    <location>
        <begin position="100"/>
        <end position="134"/>
    </location>
</feature>
<keyword evidence="2" id="KW-0472">Membrane</keyword>
<gene>
    <name evidence="4" type="ORF">PbB2_01104</name>
</gene>
<reference evidence="4 5" key="1">
    <citation type="journal article" date="2018" name="Genome Announc.">
        <title>Draft Genome Sequence of "Candidatus Phycosocius bacilliformis," an Alphaproteobacterial Ectosymbiont of the Hydrocarbon-Producing Green Alga Botryococcus braunii.</title>
        <authorList>
            <person name="Tanabe Y."/>
            <person name="Yamaguchi H."/>
            <person name="Watanabe M.M."/>
        </authorList>
    </citation>
    <scope>NUCLEOTIDE SEQUENCE [LARGE SCALE GENOMIC DNA]</scope>
    <source>
        <strain evidence="4 5">BOTRYCO-2</strain>
    </source>
</reference>
<accession>A0A2P2E8P9</accession>
<comment type="caution">
    <text evidence="4">The sequence shown here is derived from an EMBL/GenBank/DDBJ whole genome shotgun (WGS) entry which is preliminary data.</text>
</comment>
<evidence type="ECO:0000256" key="2">
    <source>
        <dbReference type="SAM" id="Phobius"/>
    </source>
</evidence>
<keyword evidence="5" id="KW-1185">Reference proteome</keyword>
<feature type="transmembrane region" description="Helical" evidence="2">
    <location>
        <begin position="6"/>
        <end position="25"/>
    </location>
</feature>
<dbReference type="InterPro" id="IPR045531">
    <property type="entry name" value="DUF6468"/>
</dbReference>
<keyword evidence="2" id="KW-0812">Transmembrane</keyword>
<dbReference type="Proteomes" id="UP000245086">
    <property type="component" value="Unassembled WGS sequence"/>
</dbReference>
<evidence type="ECO:0000313" key="4">
    <source>
        <dbReference type="EMBL" id="GBF57437.1"/>
    </source>
</evidence>
<dbReference type="EMBL" id="BFBR01000003">
    <property type="protein sequence ID" value="GBF57437.1"/>
    <property type="molecule type" value="Genomic_DNA"/>
</dbReference>
<evidence type="ECO:0000256" key="1">
    <source>
        <dbReference type="SAM" id="MobiDB-lite"/>
    </source>
</evidence>
<protein>
    <recommendedName>
        <fullName evidence="3">DUF6468 domain-containing protein</fullName>
    </recommendedName>
</protein>
<feature type="domain" description="DUF6468" evidence="3">
    <location>
        <begin position="34"/>
        <end position="100"/>
    </location>
</feature>
<dbReference type="RefSeq" id="WP_108984330.1">
    <property type="nucleotide sequence ID" value="NZ_BFBR01000003.1"/>
</dbReference>
<proteinExistence type="predicted"/>
<organism evidence="4 5">
    <name type="scientific">Candidatus Phycosocius bacilliformis</name>
    <dbReference type="NCBI Taxonomy" id="1445552"/>
    <lineage>
        <taxon>Bacteria</taxon>
        <taxon>Pseudomonadati</taxon>
        <taxon>Pseudomonadota</taxon>
        <taxon>Alphaproteobacteria</taxon>
        <taxon>Caulobacterales</taxon>
        <taxon>Caulobacterales incertae sedis</taxon>
        <taxon>Candidatus Phycosocius</taxon>
    </lineage>
</organism>
<name>A0A2P2E8P9_9PROT</name>
<evidence type="ECO:0000259" key="3">
    <source>
        <dbReference type="Pfam" id="PF20072"/>
    </source>
</evidence>
<sequence>MTDLFIPIAQVLLAVAMLIVAVLCLRLDRKITALREGKDGVAAAAAELSQAVARAEASVAALKLSTETTSDDLHKSLEEARAASEALKFLVTTARALEAKPAPAVAAPPAEPMRPRRDLRWDDEEDDADFRLARRSRPLNETWGGLR</sequence>
<dbReference type="AlphaFoldDB" id="A0A2P2E8P9"/>